<accession>A0ABD0V7L0</accession>
<gene>
    <name evidence="2" type="ORF">M5K25_010710</name>
</gene>
<keyword evidence="1" id="KW-0472">Membrane</keyword>
<keyword evidence="1" id="KW-1133">Transmembrane helix</keyword>
<comment type="caution">
    <text evidence="2">The sequence shown here is derived from an EMBL/GenBank/DDBJ whole genome shotgun (WGS) entry which is preliminary data.</text>
</comment>
<reference evidence="2 3" key="1">
    <citation type="journal article" date="2024" name="Plant Biotechnol. J.">
        <title>Dendrobium thyrsiflorum genome and its molecular insights into genes involved in important horticultural traits.</title>
        <authorList>
            <person name="Chen B."/>
            <person name="Wang J.Y."/>
            <person name="Zheng P.J."/>
            <person name="Li K.L."/>
            <person name="Liang Y.M."/>
            <person name="Chen X.F."/>
            <person name="Zhang C."/>
            <person name="Zhao X."/>
            <person name="He X."/>
            <person name="Zhang G.Q."/>
            <person name="Liu Z.J."/>
            <person name="Xu Q."/>
        </authorList>
    </citation>
    <scope>NUCLEOTIDE SEQUENCE [LARGE SCALE GENOMIC DNA]</scope>
    <source>
        <strain evidence="2">GZMU011</strain>
    </source>
</reference>
<evidence type="ECO:0008006" key="4">
    <source>
        <dbReference type="Google" id="ProtNLM"/>
    </source>
</evidence>
<organism evidence="2 3">
    <name type="scientific">Dendrobium thyrsiflorum</name>
    <name type="common">Pinecone-like raceme dendrobium</name>
    <name type="synonym">Orchid</name>
    <dbReference type="NCBI Taxonomy" id="117978"/>
    <lineage>
        <taxon>Eukaryota</taxon>
        <taxon>Viridiplantae</taxon>
        <taxon>Streptophyta</taxon>
        <taxon>Embryophyta</taxon>
        <taxon>Tracheophyta</taxon>
        <taxon>Spermatophyta</taxon>
        <taxon>Magnoliopsida</taxon>
        <taxon>Liliopsida</taxon>
        <taxon>Asparagales</taxon>
        <taxon>Orchidaceae</taxon>
        <taxon>Epidendroideae</taxon>
        <taxon>Malaxideae</taxon>
        <taxon>Dendrobiinae</taxon>
        <taxon>Dendrobium</taxon>
    </lineage>
</organism>
<dbReference type="AlphaFoldDB" id="A0ABD0V7L0"/>
<feature type="transmembrane region" description="Helical" evidence="1">
    <location>
        <begin position="136"/>
        <end position="160"/>
    </location>
</feature>
<dbReference type="EMBL" id="JANQDX010000009">
    <property type="protein sequence ID" value="KAL0918687.1"/>
    <property type="molecule type" value="Genomic_DNA"/>
</dbReference>
<dbReference type="Proteomes" id="UP001552299">
    <property type="component" value="Unassembled WGS sequence"/>
</dbReference>
<evidence type="ECO:0000313" key="3">
    <source>
        <dbReference type="Proteomes" id="UP001552299"/>
    </source>
</evidence>
<evidence type="ECO:0000256" key="1">
    <source>
        <dbReference type="SAM" id="Phobius"/>
    </source>
</evidence>
<feature type="transmembrane region" description="Helical" evidence="1">
    <location>
        <begin position="41"/>
        <end position="65"/>
    </location>
</feature>
<keyword evidence="1" id="KW-0812">Transmembrane</keyword>
<sequence length="235" mass="27002">MAWLVGFYLEKSLVFMDQVNPYISSEFWFVVSTDPDWQAYWWSYLFMNVVRLAGFLEVIFLPFVVIFGDSVEVCIEFLWIGFLATCCDCGVSLHSLVDVGGILYCLGINSSALLFMPFGVMLIFPWFFFGHVPVGFLGLWMAVLLSLGFLVPGEGVLVLVCQPSWGFNPCLFGLLDVFFSFFRVFEVVVGEESTNFARDYTRLGVTYHLDNLRDFLWPWRRLQLLSLEVTNSVER</sequence>
<name>A0ABD0V7L0_DENTH</name>
<feature type="transmembrane region" description="Helical" evidence="1">
    <location>
        <begin position="77"/>
        <end position="95"/>
    </location>
</feature>
<feature type="transmembrane region" description="Helical" evidence="1">
    <location>
        <begin position="101"/>
        <end position="129"/>
    </location>
</feature>
<proteinExistence type="predicted"/>
<evidence type="ECO:0000313" key="2">
    <source>
        <dbReference type="EMBL" id="KAL0918687.1"/>
    </source>
</evidence>
<keyword evidence="3" id="KW-1185">Reference proteome</keyword>
<protein>
    <recommendedName>
        <fullName evidence="4">Transmembrane protein</fullName>
    </recommendedName>
</protein>